<gene>
    <name evidence="3" type="ORF">PCASD_25436</name>
</gene>
<feature type="domain" description="No apical meristem-associated C-terminal" evidence="2">
    <location>
        <begin position="115"/>
        <end position="269"/>
    </location>
</feature>
<protein>
    <recommendedName>
        <fullName evidence="2">No apical meristem-associated C-terminal domain-containing protein</fullName>
    </recommendedName>
</protein>
<dbReference type="InterPro" id="IPR029466">
    <property type="entry name" value="NAM-associated_C"/>
</dbReference>
<feature type="compositionally biased region" description="Polar residues" evidence="1">
    <location>
        <begin position="313"/>
        <end position="330"/>
    </location>
</feature>
<dbReference type="PANTHER" id="PTHR45023">
    <property type="match status" value="1"/>
</dbReference>
<organism evidence="3 4">
    <name type="scientific">Puccinia coronata f. sp. avenae</name>
    <dbReference type="NCBI Taxonomy" id="200324"/>
    <lineage>
        <taxon>Eukaryota</taxon>
        <taxon>Fungi</taxon>
        <taxon>Dikarya</taxon>
        <taxon>Basidiomycota</taxon>
        <taxon>Pucciniomycotina</taxon>
        <taxon>Pucciniomycetes</taxon>
        <taxon>Pucciniales</taxon>
        <taxon>Pucciniaceae</taxon>
        <taxon>Puccinia</taxon>
    </lineage>
</organism>
<dbReference type="EMBL" id="PGCI01000587">
    <property type="protein sequence ID" value="PLW24919.1"/>
    <property type="molecule type" value="Genomic_DNA"/>
</dbReference>
<feature type="compositionally biased region" description="Polar residues" evidence="1">
    <location>
        <begin position="275"/>
        <end position="304"/>
    </location>
</feature>
<feature type="region of interest" description="Disordered" evidence="1">
    <location>
        <begin position="274"/>
        <end position="340"/>
    </location>
</feature>
<comment type="caution">
    <text evidence="3">The sequence shown here is derived from an EMBL/GenBank/DDBJ whole genome shotgun (WGS) entry which is preliminary data.</text>
</comment>
<evidence type="ECO:0000256" key="1">
    <source>
        <dbReference type="SAM" id="MobiDB-lite"/>
    </source>
</evidence>
<name>A0A2N5THJ3_9BASI</name>
<feature type="region of interest" description="Disordered" evidence="1">
    <location>
        <begin position="155"/>
        <end position="175"/>
    </location>
</feature>
<reference evidence="3 4" key="1">
    <citation type="submission" date="2017-11" db="EMBL/GenBank/DDBJ databases">
        <title>De novo assembly and phasing of dikaryotic genomes from two isolates of Puccinia coronata f. sp. avenae, the causal agent of oat crown rust.</title>
        <authorList>
            <person name="Miller M.E."/>
            <person name="Zhang Y."/>
            <person name="Omidvar V."/>
            <person name="Sperschneider J."/>
            <person name="Schwessinger B."/>
            <person name="Raley C."/>
            <person name="Palmer J.M."/>
            <person name="Garnica D."/>
            <person name="Upadhyaya N."/>
            <person name="Rathjen J."/>
            <person name="Taylor J.M."/>
            <person name="Park R.F."/>
            <person name="Dodds P.N."/>
            <person name="Hirsch C.D."/>
            <person name="Kianian S.F."/>
            <person name="Figueroa M."/>
        </authorList>
    </citation>
    <scope>NUCLEOTIDE SEQUENCE [LARGE SCALE GENOMIC DNA]</scope>
    <source>
        <strain evidence="3">12SD80</strain>
    </source>
</reference>
<accession>A0A2N5THJ3</accession>
<dbReference type="Pfam" id="PF14303">
    <property type="entry name" value="NAM-associated"/>
    <property type="match status" value="1"/>
</dbReference>
<evidence type="ECO:0000259" key="2">
    <source>
        <dbReference type="Pfam" id="PF14303"/>
    </source>
</evidence>
<evidence type="ECO:0000313" key="4">
    <source>
        <dbReference type="Proteomes" id="UP000235392"/>
    </source>
</evidence>
<evidence type="ECO:0000313" key="3">
    <source>
        <dbReference type="EMBL" id="PLW24919.1"/>
    </source>
</evidence>
<proteinExistence type="predicted"/>
<dbReference type="PANTHER" id="PTHR45023:SF4">
    <property type="entry name" value="GLYCINE-RICH PROTEIN-RELATED"/>
    <property type="match status" value="1"/>
</dbReference>
<sequence>MPTNTPKSSKRAPNFLPEEDEQLAKSWVLVSTNPITANQQNKEDFFSHITNDYNRFAPGPQRDSHGLQCRWKNLQRAVLVFCAIHQKIKDNPPSGSSPSDWLADAKQAYYDEEGRQFVFERAWNLLKNEAKFINLANKGKAKNGRRISLASNTLAVSSSPSPAPANCSENPTESVTVGRDVNWKQPAGAKAEKRKIDKSDFQQKKLKLLEKSNNDTALRIAEARRANDIQDKLASIDQNKSDQLFMLQSLDDCPDEEAREFFLLRRKDIMDRVRNPTQSTACSSSRTQATSHPPEPSSETNGSRDVNDDSSDEGTSIHQSNPQSEGQSESDLPWLDPDLA</sequence>
<dbReference type="Proteomes" id="UP000235392">
    <property type="component" value="Unassembled WGS sequence"/>
</dbReference>
<dbReference type="AlphaFoldDB" id="A0A2N5THJ3"/>